<proteinExistence type="predicted"/>
<name>A0A2M8Z5P5_9FIRM</name>
<accession>A0A2M8Z5P5</accession>
<evidence type="ECO:0000313" key="3">
    <source>
        <dbReference type="EMBL" id="PJJ28750.1"/>
    </source>
</evidence>
<evidence type="ECO:0000313" key="4">
    <source>
        <dbReference type="Proteomes" id="UP000231092"/>
    </source>
</evidence>
<keyword evidence="2" id="KW-0812">Transmembrane</keyword>
<keyword evidence="2" id="KW-1133">Transmembrane helix</keyword>
<dbReference type="EMBL" id="PGET01000001">
    <property type="protein sequence ID" value="PJJ28750.1"/>
    <property type="molecule type" value="Genomic_DNA"/>
</dbReference>
<feature type="compositionally biased region" description="Polar residues" evidence="1">
    <location>
        <begin position="1"/>
        <end position="12"/>
    </location>
</feature>
<dbReference type="AlphaFoldDB" id="A0A2M8Z5P5"/>
<keyword evidence="2" id="KW-0472">Membrane</keyword>
<dbReference type="Proteomes" id="UP000231092">
    <property type="component" value="Unassembled WGS sequence"/>
</dbReference>
<feature type="region of interest" description="Disordered" evidence="1">
    <location>
        <begin position="1"/>
        <end position="30"/>
    </location>
</feature>
<reference evidence="3 4" key="1">
    <citation type="submission" date="2017-11" db="EMBL/GenBank/DDBJ databases">
        <title>Understudied soil microbes with underappreciated capabilities: Untangling the Clostridium saccharolyticum group.</title>
        <authorList>
            <person name="Leschine S."/>
        </authorList>
    </citation>
    <scope>NUCLEOTIDE SEQUENCE [LARGE SCALE GENOMIC DNA]</scope>
    <source>
        <strain evidence="3 4">18A</strain>
    </source>
</reference>
<feature type="transmembrane region" description="Helical" evidence="2">
    <location>
        <begin position="37"/>
        <end position="57"/>
    </location>
</feature>
<comment type="caution">
    <text evidence="3">The sequence shown here is derived from an EMBL/GenBank/DDBJ whole genome shotgun (WGS) entry which is preliminary data.</text>
</comment>
<protein>
    <submittedName>
        <fullName evidence="3">Uncharacterized protein</fullName>
    </submittedName>
</protein>
<dbReference type="OrthoDB" id="2087872at2"/>
<evidence type="ECO:0000256" key="2">
    <source>
        <dbReference type="SAM" id="Phobius"/>
    </source>
</evidence>
<dbReference type="RefSeq" id="WP_100305215.1">
    <property type="nucleotide sequence ID" value="NZ_PGET01000001.1"/>
</dbReference>
<organism evidence="3 4">
    <name type="scientific">[Clostridium] celerecrescens 18A</name>
    <dbReference type="NCBI Taxonomy" id="1286362"/>
    <lineage>
        <taxon>Bacteria</taxon>
        <taxon>Bacillati</taxon>
        <taxon>Bacillota</taxon>
        <taxon>Clostridia</taxon>
        <taxon>Lachnospirales</taxon>
        <taxon>Lachnospiraceae</taxon>
        <taxon>Lacrimispora</taxon>
    </lineage>
</organism>
<gene>
    <name evidence="3" type="ORF">H171_2271</name>
</gene>
<evidence type="ECO:0000256" key="1">
    <source>
        <dbReference type="SAM" id="MobiDB-lite"/>
    </source>
</evidence>
<sequence length="201" mass="22280">MEEMNDTQITQEKVSEKDPASGVVNNKKGGEKGKKKALLLILLFLIVAGAAGGYWWYTQNQVMDATTKYWFDKLAQDGSLQGKTPTEVQGILNSVVEEGMFNVSINAKAIFNDGKSEGSIGLENIPENRYYCRVVIRRDDTNEVLYESQGLKPGQYIDKIKLKKNLPAGNYDCTAQVIATDPESLDDIGQVQVKIQVNVLN</sequence>